<feature type="compositionally biased region" description="Polar residues" evidence="6">
    <location>
        <begin position="429"/>
        <end position="438"/>
    </location>
</feature>
<feature type="region of interest" description="Disordered" evidence="6">
    <location>
        <begin position="428"/>
        <end position="449"/>
    </location>
</feature>
<dbReference type="OrthoDB" id="1293062at2759"/>
<dbReference type="InterPro" id="IPR001471">
    <property type="entry name" value="AP2/ERF_dom"/>
</dbReference>
<sequence>MKSPAKQDFIEGNQEEDFIQRKIRVKILDPDATESSSDDDEQQEKRPKYIVHEIIQEKVKIQSFSINNGTPFDFYQFSGKLSPMVRKRKCGKLGTEEKLKVAIFAKSENGSSGDLPLMADSQTSDSLKNKKFTTEYEEKLKLAKNAKVKRAISAKSEIGSSSSEVKIQSLSLINRKSLSFDQVSGKLPPMVRKRKSGKFATEIRDPFRKKRIWLGTFNTAEEASEVYQSKKLEFQEKLNKAKNANKKKAISGKCELGLSSSDPPLMADAQTSDSSNELGDQFNKAKNAKEKKAISAKLGLGSSSDPPLMMDSQTSDTLKEFVEQLKKAKSAKVQKAISAKFGLGCSSGDPPLMVHSLNSDTSNLFDDRSKNTVNAKEEKAISAKFGLEFCYSDSQTSDSSNELDDRSKKAENAIVKKAISTKFGLEFCSSDTQTSDSSNELDDRSKNAENAIVKEAISAKFELGNSSSDPSSTVDSQTSDSSNDQESEEELWMGQWIRISGDKEVKFSQKLGVPVVDNYGFLLGEFSKLDDLSISL</sequence>
<dbReference type="InterPro" id="IPR016177">
    <property type="entry name" value="DNA-bd_dom_sf"/>
</dbReference>
<evidence type="ECO:0000313" key="8">
    <source>
        <dbReference type="EMBL" id="PHT29014.1"/>
    </source>
</evidence>
<feature type="compositionally biased region" description="Polar residues" evidence="6">
    <location>
        <begin position="269"/>
        <end position="278"/>
    </location>
</feature>
<evidence type="ECO:0000256" key="3">
    <source>
        <dbReference type="ARBA" id="ARBA00023125"/>
    </source>
</evidence>
<dbReference type="GO" id="GO:0003700">
    <property type="term" value="F:DNA-binding transcription factor activity"/>
    <property type="evidence" value="ECO:0007669"/>
    <property type="project" value="InterPro"/>
</dbReference>
<proteinExistence type="predicted"/>
<keyword evidence="2" id="KW-0805">Transcription regulation</keyword>
<evidence type="ECO:0000313" key="9">
    <source>
        <dbReference type="Proteomes" id="UP000224567"/>
    </source>
</evidence>
<dbReference type="PROSITE" id="PS51032">
    <property type="entry name" value="AP2_ERF"/>
    <property type="match status" value="1"/>
</dbReference>
<keyword evidence="5" id="KW-0539">Nucleus</keyword>
<evidence type="ECO:0000256" key="5">
    <source>
        <dbReference type="ARBA" id="ARBA00023242"/>
    </source>
</evidence>
<evidence type="ECO:0000259" key="7">
    <source>
        <dbReference type="PROSITE" id="PS51032"/>
    </source>
</evidence>
<dbReference type="InterPro" id="IPR036955">
    <property type="entry name" value="AP2/ERF_dom_sf"/>
</dbReference>
<keyword evidence="9" id="KW-1185">Reference proteome</keyword>
<evidence type="ECO:0000256" key="2">
    <source>
        <dbReference type="ARBA" id="ARBA00023015"/>
    </source>
</evidence>
<comment type="subcellular location">
    <subcellularLocation>
        <location evidence="1">Nucleus</location>
    </subcellularLocation>
</comment>
<dbReference type="Proteomes" id="UP000224567">
    <property type="component" value="Unassembled WGS sequence"/>
</dbReference>
<evidence type="ECO:0000256" key="1">
    <source>
        <dbReference type="ARBA" id="ARBA00004123"/>
    </source>
</evidence>
<dbReference type="AlphaFoldDB" id="A0A2G2V7P8"/>
<dbReference type="Gene3D" id="3.30.730.10">
    <property type="entry name" value="AP2/ERF domain"/>
    <property type="match status" value="1"/>
</dbReference>
<dbReference type="CDD" id="cd00018">
    <property type="entry name" value="AP2"/>
    <property type="match status" value="1"/>
</dbReference>
<gene>
    <name evidence="8" type="ORF">CQW23_31391</name>
</gene>
<dbReference type="GO" id="GO:0003677">
    <property type="term" value="F:DNA binding"/>
    <property type="evidence" value="ECO:0007669"/>
    <property type="project" value="UniProtKB-KW"/>
</dbReference>
<feature type="compositionally biased region" description="Low complexity" evidence="6">
    <location>
        <begin position="465"/>
        <end position="482"/>
    </location>
</feature>
<dbReference type="SUPFAM" id="SSF54171">
    <property type="entry name" value="DNA-binding domain"/>
    <property type="match status" value="1"/>
</dbReference>
<dbReference type="GO" id="GO:0005634">
    <property type="term" value="C:nucleus"/>
    <property type="evidence" value="ECO:0007669"/>
    <property type="project" value="UniProtKB-SubCell"/>
</dbReference>
<dbReference type="SMART" id="SM00380">
    <property type="entry name" value="AP2"/>
    <property type="match status" value="1"/>
</dbReference>
<reference evidence="9" key="2">
    <citation type="journal article" date="2017" name="J. Anim. Genet.">
        <title>Multiple reference genome sequences of hot pepper reveal the massive evolution of plant disease resistance genes by retroduplication.</title>
        <authorList>
            <person name="Kim S."/>
            <person name="Park J."/>
            <person name="Yeom S.-I."/>
            <person name="Kim Y.-M."/>
            <person name="Seo E."/>
            <person name="Kim K.-T."/>
            <person name="Kim M.-S."/>
            <person name="Lee J.M."/>
            <person name="Cheong K."/>
            <person name="Shin H.-S."/>
            <person name="Kim S.-B."/>
            <person name="Han K."/>
            <person name="Lee J."/>
            <person name="Park M."/>
            <person name="Lee H.-A."/>
            <person name="Lee H.-Y."/>
            <person name="Lee Y."/>
            <person name="Oh S."/>
            <person name="Lee J.H."/>
            <person name="Choi E."/>
            <person name="Choi E."/>
            <person name="Lee S.E."/>
            <person name="Jeon J."/>
            <person name="Kim H."/>
            <person name="Choi G."/>
            <person name="Song H."/>
            <person name="Lee J."/>
            <person name="Lee S.-C."/>
            <person name="Kwon J.-K."/>
            <person name="Lee H.-Y."/>
            <person name="Koo N."/>
            <person name="Hong Y."/>
            <person name="Kim R.W."/>
            <person name="Kang W.-H."/>
            <person name="Huh J.H."/>
            <person name="Kang B.-C."/>
            <person name="Yang T.-J."/>
            <person name="Lee Y.-H."/>
            <person name="Bennetzen J.L."/>
            <person name="Choi D."/>
        </authorList>
    </citation>
    <scope>NUCLEOTIDE SEQUENCE [LARGE SCALE GENOMIC DNA]</scope>
    <source>
        <strain evidence="9">cv. PBC81</strain>
    </source>
</reference>
<dbReference type="InterPro" id="IPR050913">
    <property type="entry name" value="AP2/ERF_ERF"/>
</dbReference>
<keyword evidence="4" id="KW-0804">Transcription</keyword>
<organism evidence="8 9">
    <name type="scientific">Capsicum baccatum</name>
    <name type="common">Peruvian pepper</name>
    <dbReference type="NCBI Taxonomy" id="33114"/>
    <lineage>
        <taxon>Eukaryota</taxon>
        <taxon>Viridiplantae</taxon>
        <taxon>Streptophyta</taxon>
        <taxon>Embryophyta</taxon>
        <taxon>Tracheophyta</taxon>
        <taxon>Spermatophyta</taxon>
        <taxon>Magnoliopsida</taxon>
        <taxon>eudicotyledons</taxon>
        <taxon>Gunneridae</taxon>
        <taxon>Pentapetalae</taxon>
        <taxon>asterids</taxon>
        <taxon>lamiids</taxon>
        <taxon>Solanales</taxon>
        <taxon>Solanaceae</taxon>
        <taxon>Solanoideae</taxon>
        <taxon>Capsiceae</taxon>
        <taxon>Capsicum</taxon>
    </lineage>
</organism>
<dbReference type="PANTHER" id="PTHR31194">
    <property type="entry name" value="SHN SHINE , DNA BINDING / TRANSCRIPTION FACTOR"/>
    <property type="match status" value="1"/>
</dbReference>
<comment type="caution">
    <text evidence="8">The sequence shown here is derived from an EMBL/GenBank/DDBJ whole genome shotgun (WGS) entry which is preliminary data.</text>
</comment>
<reference evidence="8 9" key="1">
    <citation type="journal article" date="2017" name="Genome Biol.">
        <title>New reference genome sequences of hot pepper reveal the massive evolution of plant disease-resistance genes by retroduplication.</title>
        <authorList>
            <person name="Kim S."/>
            <person name="Park J."/>
            <person name="Yeom S.I."/>
            <person name="Kim Y.M."/>
            <person name="Seo E."/>
            <person name="Kim K.T."/>
            <person name="Kim M.S."/>
            <person name="Lee J.M."/>
            <person name="Cheong K."/>
            <person name="Shin H.S."/>
            <person name="Kim S.B."/>
            <person name="Han K."/>
            <person name="Lee J."/>
            <person name="Park M."/>
            <person name="Lee H.A."/>
            <person name="Lee H.Y."/>
            <person name="Lee Y."/>
            <person name="Oh S."/>
            <person name="Lee J.H."/>
            <person name="Choi E."/>
            <person name="Choi E."/>
            <person name="Lee S.E."/>
            <person name="Jeon J."/>
            <person name="Kim H."/>
            <person name="Choi G."/>
            <person name="Song H."/>
            <person name="Lee J."/>
            <person name="Lee S.C."/>
            <person name="Kwon J.K."/>
            <person name="Lee H.Y."/>
            <person name="Koo N."/>
            <person name="Hong Y."/>
            <person name="Kim R.W."/>
            <person name="Kang W.H."/>
            <person name="Huh J.H."/>
            <person name="Kang B.C."/>
            <person name="Yang T.J."/>
            <person name="Lee Y.H."/>
            <person name="Bennetzen J.L."/>
            <person name="Choi D."/>
        </authorList>
    </citation>
    <scope>NUCLEOTIDE SEQUENCE [LARGE SCALE GENOMIC DNA]</scope>
    <source>
        <strain evidence="9">cv. PBC81</strain>
    </source>
</reference>
<evidence type="ECO:0000256" key="6">
    <source>
        <dbReference type="SAM" id="MobiDB-lite"/>
    </source>
</evidence>
<accession>A0A2G2V7P8</accession>
<protein>
    <recommendedName>
        <fullName evidence="7">AP2/ERF domain-containing protein</fullName>
    </recommendedName>
</protein>
<feature type="region of interest" description="Disordered" evidence="6">
    <location>
        <begin position="259"/>
        <end position="286"/>
    </location>
</feature>
<dbReference type="PANTHER" id="PTHR31194:SF62">
    <property type="entry name" value="ETHYLENE-RESPONSIVE TRANSCRIPTION FACTOR ERF118"/>
    <property type="match status" value="1"/>
</dbReference>
<feature type="domain" description="AP2/ERF" evidence="7">
    <location>
        <begin position="182"/>
        <end position="245"/>
    </location>
</feature>
<dbReference type="EMBL" id="MLFT02000162">
    <property type="protein sequence ID" value="PHT29014.1"/>
    <property type="molecule type" value="Genomic_DNA"/>
</dbReference>
<name>A0A2G2V7P8_CAPBA</name>
<keyword evidence="3" id="KW-0238">DNA-binding</keyword>
<evidence type="ECO:0000256" key="4">
    <source>
        <dbReference type="ARBA" id="ARBA00023163"/>
    </source>
</evidence>
<feature type="region of interest" description="Disordered" evidence="6">
    <location>
        <begin position="461"/>
        <end position="490"/>
    </location>
</feature>